<dbReference type="Proteomes" id="UP000245383">
    <property type="component" value="Unassembled WGS sequence"/>
</dbReference>
<dbReference type="UniPathway" id="UPA00139">
    <property type="reaction ID" value="UER00339"/>
</dbReference>
<sequence>MTKSHSKIYKCQSRFDNQFELEALPKAILLGLSVLLNSLCDFFSGKSNITAFNFPQKHLDRKNSLYRMNSCVSRNRFQPYTKKKVINNLNHHKNLLNWSDRLGRLHFDISSLSEVVYFVDGISKFCNTEKSSICDKKIISIYLVDSGVKRRAMINSAGNFLIIPEQGTIYIRTDFGKIAVRPKEICVIQRGIKFNVEFLKESKARYIIYIFEDYAPNYEPPEFEQILSNNSDNAKEIITQFIAYYENSENTRLEERQKLHNQMFSDVNPESNFGGGIYHKTYAKYKPYLVKFCVLDTVSFGHSGPSIFTVLICKSRKLGKATFDFMIFPQKYSAQKNALIIPCFFRNVVEFFTNQPFEDYSCKGDIVPFYGRYYV</sequence>
<evidence type="ECO:0000256" key="7">
    <source>
        <dbReference type="ARBA" id="ARBA00023002"/>
    </source>
</evidence>
<keyword evidence="7" id="KW-0560">Oxidoreductase</keyword>
<dbReference type="SUPFAM" id="SSF51182">
    <property type="entry name" value="RmlC-like cupins"/>
    <property type="match status" value="1"/>
</dbReference>
<name>A0A2T9YN09_9FUNG</name>
<keyword evidence="8" id="KW-0408">Iron</keyword>
<evidence type="ECO:0000256" key="3">
    <source>
        <dbReference type="ARBA" id="ARBA00007757"/>
    </source>
</evidence>
<evidence type="ECO:0000313" key="13">
    <source>
        <dbReference type="Proteomes" id="UP000245383"/>
    </source>
</evidence>
<dbReference type="GO" id="GO:0005737">
    <property type="term" value="C:cytoplasm"/>
    <property type="evidence" value="ECO:0007669"/>
    <property type="project" value="TreeGrafter"/>
</dbReference>
<keyword evidence="13" id="KW-1185">Reference proteome</keyword>
<evidence type="ECO:0000256" key="9">
    <source>
        <dbReference type="PIRSR" id="PIRSR605708-1"/>
    </source>
</evidence>
<dbReference type="InterPro" id="IPR005708">
    <property type="entry name" value="Homogentis_dOase"/>
</dbReference>
<dbReference type="EMBL" id="MBFR01000119">
    <property type="protein sequence ID" value="PVU93701.1"/>
    <property type="molecule type" value="Genomic_DNA"/>
</dbReference>
<dbReference type="InterPro" id="IPR014710">
    <property type="entry name" value="RmlC-like_jellyroll"/>
</dbReference>
<dbReference type="PANTHER" id="PTHR11056:SF0">
    <property type="entry name" value="HOMOGENTISATE 1,2-DIOXYGENASE"/>
    <property type="match status" value="1"/>
</dbReference>
<comment type="similarity">
    <text evidence="3">Belongs to the homogentisate dioxygenase family.</text>
</comment>
<dbReference type="GO" id="GO:0046872">
    <property type="term" value="F:metal ion binding"/>
    <property type="evidence" value="ECO:0007669"/>
    <property type="project" value="UniProtKB-KW"/>
</dbReference>
<dbReference type="Pfam" id="PF20510">
    <property type="entry name" value="HgmA_N"/>
    <property type="match status" value="1"/>
</dbReference>
<evidence type="ECO:0000259" key="11">
    <source>
        <dbReference type="Pfam" id="PF20510"/>
    </source>
</evidence>
<proteinExistence type="inferred from homology"/>
<dbReference type="GO" id="GO:0006559">
    <property type="term" value="P:L-phenylalanine catabolic process"/>
    <property type="evidence" value="ECO:0007669"/>
    <property type="project" value="UniProtKB-UniPathway"/>
</dbReference>
<gene>
    <name evidence="12" type="ORF">BB561_003097</name>
</gene>
<dbReference type="AlphaFoldDB" id="A0A2T9YN09"/>
<keyword evidence="5" id="KW-0479">Metal-binding</keyword>
<evidence type="ECO:0000256" key="4">
    <source>
        <dbReference type="ARBA" id="ARBA00013127"/>
    </source>
</evidence>
<evidence type="ECO:0000256" key="1">
    <source>
        <dbReference type="ARBA" id="ARBA00001962"/>
    </source>
</evidence>
<reference evidence="12 13" key="1">
    <citation type="journal article" date="2018" name="MBio">
        <title>Comparative Genomics Reveals the Core Gene Toolbox for the Fungus-Insect Symbiosis.</title>
        <authorList>
            <person name="Wang Y."/>
            <person name="Stata M."/>
            <person name="Wang W."/>
            <person name="Stajich J.E."/>
            <person name="White M.M."/>
            <person name="Moncalvo J.M."/>
        </authorList>
    </citation>
    <scope>NUCLEOTIDE SEQUENCE [LARGE SCALE GENOMIC DNA]</scope>
    <source>
        <strain evidence="12 13">SWE-8-4</strain>
    </source>
</reference>
<dbReference type="Gene3D" id="2.60.120.10">
    <property type="entry name" value="Jelly Rolls"/>
    <property type="match status" value="1"/>
</dbReference>
<dbReference type="InterPro" id="IPR046451">
    <property type="entry name" value="HgmA_C"/>
</dbReference>
<feature type="domain" description="Homogentisate 1,2-dioxygenase N-terminal" evidence="11">
    <location>
        <begin position="12"/>
        <end position="286"/>
    </location>
</feature>
<dbReference type="Pfam" id="PF04209">
    <property type="entry name" value="HgmA_C"/>
    <property type="match status" value="1"/>
</dbReference>
<accession>A0A2T9YN09</accession>
<comment type="cofactor">
    <cofactor evidence="1">
        <name>Fe cation</name>
        <dbReference type="ChEBI" id="CHEBI:24875"/>
    </cofactor>
</comment>
<dbReference type="GO" id="GO:0004411">
    <property type="term" value="F:homogentisate 1,2-dioxygenase activity"/>
    <property type="evidence" value="ECO:0007669"/>
    <property type="project" value="UniProtKB-EC"/>
</dbReference>
<dbReference type="OrthoDB" id="1689029at2759"/>
<protein>
    <recommendedName>
        <fullName evidence="4">homogentisate 1,2-dioxygenase</fullName>
        <ecNumber evidence="4">1.13.11.5</ecNumber>
    </recommendedName>
</protein>
<evidence type="ECO:0000256" key="6">
    <source>
        <dbReference type="ARBA" id="ARBA00022964"/>
    </source>
</evidence>
<dbReference type="InterPro" id="IPR011051">
    <property type="entry name" value="RmlC_Cupin_sf"/>
</dbReference>
<feature type="active site" description="Proton acceptor" evidence="9">
    <location>
        <position position="302"/>
    </location>
</feature>
<dbReference type="InterPro" id="IPR046452">
    <property type="entry name" value="HgmA_N"/>
</dbReference>
<comment type="pathway">
    <text evidence="2">Amino-acid degradation; L-phenylalanine degradation; acetoacetate and fumarate from L-phenylalanine: step 4/6.</text>
</comment>
<comment type="caution">
    <text evidence="12">The sequence shown here is derived from an EMBL/GenBank/DDBJ whole genome shotgun (WGS) entry which is preliminary data.</text>
</comment>
<dbReference type="EC" id="1.13.11.5" evidence="4"/>
<dbReference type="STRING" id="133385.A0A2T9YN09"/>
<keyword evidence="6" id="KW-0223">Dioxygenase</keyword>
<evidence type="ECO:0000256" key="5">
    <source>
        <dbReference type="ARBA" id="ARBA00022723"/>
    </source>
</evidence>
<evidence type="ECO:0000313" key="12">
    <source>
        <dbReference type="EMBL" id="PVU93701.1"/>
    </source>
</evidence>
<organism evidence="12 13">
    <name type="scientific">Smittium simulii</name>
    <dbReference type="NCBI Taxonomy" id="133385"/>
    <lineage>
        <taxon>Eukaryota</taxon>
        <taxon>Fungi</taxon>
        <taxon>Fungi incertae sedis</taxon>
        <taxon>Zoopagomycota</taxon>
        <taxon>Kickxellomycotina</taxon>
        <taxon>Harpellomycetes</taxon>
        <taxon>Harpellales</taxon>
        <taxon>Legeriomycetaceae</taxon>
        <taxon>Smittium</taxon>
    </lineage>
</organism>
<evidence type="ECO:0000256" key="2">
    <source>
        <dbReference type="ARBA" id="ARBA00004704"/>
    </source>
</evidence>
<dbReference type="GO" id="GO:0006570">
    <property type="term" value="P:tyrosine metabolic process"/>
    <property type="evidence" value="ECO:0007669"/>
    <property type="project" value="InterPro"/>
</dbReference>
<feature type="domain" description="Homogentisate 1,2-dioxygenase C-terminal" evidence="10">
    <location>
        <begin position="291"/>
        <end position="353"/>
    </location>
</feature>
<dbReference type="PANTHER" id="PTHR11056">
    <property type="entry name" value="HOMOGENTISATE 1,2-DIOXYGENASE"/>
    <property type="match status" value="1"/>
</dbReference>
<evidence type="ECO:0000259" key="10">
    <source>
        <dbReference type="Pfam" id="PF04209"/>
    </source>
</evidence>
<evidence type="ECO:0000256" key="8">
    <source>
        <dbReference type="ARBA" id="ARBA00023004"/>
    </source>
</evidence>